<evidence type="ECO:0008006" key="4">
    <source>
        <dbReference type="Google" id="ProtNLM"/>
    </source>
</evidence>
<evidence type="ECO:0000313" key="3">
    <source>
        <dbReference type="Proteomes" id="UP000619761"/>
    </source>
</evidence>
<feature type="signal peptide" evidence="1">
    <location>
        <begin position="1"/>
        <end position="26"/>
    </location>
</feature>
<keyword evidence="3" id="KW-1185">Reference proteome</keyword>
<dbReference type="Pfam" id="PF03928">
    <property type="entry name" value="HbpS-like"/>
    <property type="match status" value="1"/>
</dbReference>
<dbReference type="InterPro" id="IPR038084">
    <property type="entry name" value="PduO/GlcC-like_sf"/>
</dbReference>
<dbReference type="RefSeq" id="WP_189417348.1">
    <property type="nucleotide sequence ID" value="NZ_BMYZ01000001.1"/>
</dbReference>
<keyword evidence="1" id="KW-0732">Signal</keyword>
<comment type="caution">
    <text evidence="2">The sequence shown here is derived from an EMBL/GenBank/DDBJ whole genome shotgun (WGS) entry which is preliminary data.</text>
</comment>
<dbReference type="Proteomes" id="UP000619761">
    <property type="component" value="Unassembled WGS sequence"/>
</dbReference>
<reference evidence="3" key="1">
    <citation type="journal article" date="2019" name="Int. J. Syst. Evol. Microbiol.">
        <title>The Global Catalogue of Microorganisms (GCM) 10K type strain sequencing project: providing services to taxonomists for standard genome sequencing and annotation.</title>
        <authorList>
            <consortium name="The Broad Institute Genomics Platform"/>
            <consortium name="The Broad Institute Genome Sequencing Center for Infectious Disease"/>
            <person name="Wu L."/>
            <person name="Ma J."/>
        </authorList>
    </citation>
    <scope>NUCLEOTIDE SEQUENCE [LARGE SCALE GENOMIC DNA]</scope>
    <source>
        <strain evidence="3">KCTC 32239</strain>
    </source>
</reference>
<evidence type="ECO:0000313" key="2">
    <source>
        <dbReference type="EMBL" id="GGY71672.1"/>
    </source>
</evidence>
<dbReference type="PANTHER" id="PTHR34309:SF10">
    <property type="entry name" value="SLR1406 PROTEIN"/>
    <property type="match status" value="1"/>
</dbReference>
<dbReference type="Gene3D" id="3.30.450.150">
    <property type="entry name" value="Haem-degrading domain"/>
    <property type="match status" value="1"/>
</dbReference>
<organism evidence="2 3">
    <name type="scientific">Cellvibrio zantedeschiae</name>
    <dbReference type="NCBI Taxonomy" id="1237077"/>
    <lineage>
        <taxon>Bacteria</taxon>
        <taxon>Pseudomonadati</taxon>
        <taxon>Pseudomonadota</taxon>
        <taxon>Gammaproteobacteria</taxon>
        <taxon>Cellvibrionales</taxon>
        <taxon>Cellvibrionaceae</taxon>
        <taxon>Cellvibrio</taxon>
    </lineage>
</organism>
<dbReference type="InterPro" id="IPR005624">
    <property type="entry name" value="PduO/GlcC-like"/>
</dbReference>
<gene>
    <name evidence="2" type="ORF">GCM10011613_15650</name>
</gene>
<accession>A0ABQ3AZV5</accession>
<dbReference type="PANTHER" id="PTHR34309">
    <property type="entry name" value="SLR1406 PROTEIN"/>
    <property type="match status" value="1"/>
</dbReference>
<proteinExistence type="predicted"/>
<sequence length="187" mass="18736">MKTFKPSLLASLCALTLSITALNVTAADAPKEAAKPAEAAPAGQQRQQVPAARGPALELAIEAARIANETCAADGGQKIATSVVDSAGVLKVLLASDGASPRGVASSTNKAVTALNFKASTSQLAEQAKTDKALADKVAADTTINVRPGGILIKVGDEIIGAIGVGGGRTDEPCALAGLQKIQARLK</sequence>
<dbReference type="EMBL" id="BMYZ01000001">
    <property type="protein sequence ID" value="GGY71672.1"/>
    <property type="molecule type" value="Genomic_DNA"/>
</dbReference>
<protein>
    <recommendedName>
        <fullName evidence="4">Heme-binding protein</fullName>
    </recommendedName>
</protein>
<dbReference type="SUPFAM" id="SSF143744">
    <property type="entry name" value="GlcG-like"/>
    <property type="match status" value="1"/>
</dbReference>
<name>A0ABQ3AZV5_9GAMM</name>
<evidence type="ECO:0000256" key="1">
    <source>
        <dbReference type="SAM" id="SignalP"/>
    </source>
</evidence>
<feature type="chain" id="PRO_5046855164" description="Heme-binding protein" evidence="1">
    <location>
        <begin position="27"/>
        <end position="187"/>
    </location>
</feature>
<dbReference type="InterPro" id="IPR052517">
    <property type="entry name" value="GlcG_carb_metab_protein"/>
</dbReference>